<evidence type="ECO:0000256" key="6">
    <source>
        <dbReference type="ARBA" id="ARBA00023136"/>
    </source>
</evidence>
<feature type="transmembrane region" description="Helical" evidence="7">
    <location>
        <begin position="93"/>
        <end position="111"/>
    </location>
</feature>
<keyword evidence="6 7" id="KW-0472">Membrane</keyword>
<dbReference type="InterPro" id="IPR049177">
    <property type="entry name" value="MgtC_SapB_SrpB_YhiD_N"/>
</dbReference>
<dbReference type="EMBL" id="PEWP01000015">
    <property type="protein sequence ID" value="PIU47099.1"/>
    <property type="molecule type" value="Genomic_DNA"/>
</dbReference>
<evidence type="ECO:0000256" key="2">
    <source>
        <dbReference type="ARBA" id="ARBA00009298"/>
    </source>
</evidence>
<evidence type="ECO:0000259" key="8">
    <source>
        <dbReference type="Pfam" id="PF02308"/>
    </source>
</evidence>
<evidence type="ECO:0000313" key="9">
    <source>
        <dbReference type="EMBL" id="PIU47099.1"/>
    </source>
</evidence>
<accession>A0A2M6Z3V1</accession>
<keyword evidence="4 7" id="KW-0812">Transmembrane</keyword>
<dbReference type="Pfam" id="PF02308">
    <property type="entry name" value="MgtC"/>
    <property type="match status" value="1"/>
</dbReference>
<feature type="domain" description="MgtC/SapB/SrpB/YhiD N-terminal" evidence="8">
    <location>
        <begin position="9"/>
        <end position="138"/>
    </location>
</feature>
<dbReference type="PRINTS" id="PR01837">
    <property type="entry name" value="MGTCSAPBPROT"/>
</dbReference>
<keyword evidence="5 7" id="KW-1133">Transmembrane helix</keyword>
<feature type="transmembrane region" description="Helical" evidence="7">
    <location>
        <begin position="69"/>
        <end position="86"/>
    </location>
</feature>
<evidence type="ECO:0000256" key="5">
    <source>
        <dbReference type="ARBA" id="ARBA00022989"/>
    </source>
</evidence>
<keyword evidence="3" id="KW-1003">Cell membrane</keyword>
<evidence type="ECO:0000256" key="4">
    <source>
        <dbReference type="ARBA" id="ARBA00022692"/>
    </source>
</evidence>
<reference evidence="10" key="1">
    <citation type="submission" date="2017-09" db="EMBL/GenBank/DDBJ databases">
        <title>Depth-based differentiation of microbial function through sediment-hosted aquifers and enrichment of novel symbionts in the deep terrestrial subsurface.</title>
        <authorList>
            <person name="Probst A.J."/>
            <person name="Ladd B."/>
            <person name="Jarett J.K."/>
            <person name="Geller-Mcgrath D.E."/>
            <person name="Sieber C.M.K."/>
            <person name="Emerson J.B."/>
            <person name="Anantharaman K."/>
            <person name="Thomas B.C."/>
            <person name="Malmstrom R."/>
            <person name="Stieglmeier M."/>
            <person name="Klingl A."/>
            <person name="Woyke T."/>
            <person name="Ryan C.M."/>
            <person name="Banfield J.F."/>
        </authorList>
    </citation>
    <scope>NUCLEOTIDE SEQUENCE [LARGE SCALE GENOMIC DNA]</scope>
</reference>
<evidence type="ECO:0000256" key="7">
    <source>
        <dbReference type="SAM" id="Phobius"/>
    </source>
</evidence>
<comment type="caution">
    <text evidence="9">The sequence shown here is derived from an EMBL/GenBank/DDBJ whole genome shotgun (WGS) entry which is preliminary data.</text>
</comment>
<dbReference type="AlphaFoldDB" id="A0A2M6Z3V1"/>
<sequence length="161" mass="17471">MWIKIFQFLLAIFLGALIGLEREWRRKEAGIRTFSLISLGACLFTIVGFHLVAFSKLLGSAGVRVDPTIIIQGILVGIGFIGAGLIIQKEFHVEGLTTAAGLWVTAGIGVLVGIGEYALAVIGTVLIIGVLAGLGYLEGEWEKRIFLKEKSKKEEKKEESQ</sequence>
<evidence type="ECO:0000256" key="1">
    <source>
        <dbReference type="ARBA" id="ARBA00004651"/>
    </source>
</evidence>
<comment type="similarity">
    <text evidence="2">Belongs to the MgtC/SapB family.</text>
</comment>
<feature type="transmembrane region" description="Helical" evidence="7">
    <location>
        <begin position="36"/>
        <end position="57"/>
    </location>
</feature>
<dbReference type="InterPro" id="IPR003416">
    <property type="entry name" value="MgtC/SapB/SrpB/YhiD_fam"/>
</dbReference>
<evidence type="ECO:0000313" key="10">
    <source>
        <dbReference type="Proteomes" id="UP000228777"/>
    </source>
</evidence>
<dbReference type="PANTHER" id="PTHR33778:SF1">
    <property type="entry name" value="MAGNESIUM TRANSPORTER YHID-RELATED"/>
    <property type="match status" value="1"/>
</dbReference>
<name>A0A2M6Z3V1_9BACT</name>
<evidence type="ECO:0000256" key="3">
    <source>
        <dbReference type="ARBA" id="ARBA00022475"/>
    </source>
</evidence>
<organism evidence="9 10">
    <name type="scientific">bacterium (Candidatus Gribaldobacteria) CG07_land_8_20_14_0_80_33_18</name>
    <dbReference type="NCBI Taxonomy" id="2014272"/>
    <lineage>
        <taxon>Bacteria</taxon>
        <taxon>Candidatus Gribaldobacteria</taxon>
    </lineage>
</organism>
<dbReference type="GO" id="GO:0005886">
    <property type="term" value="C:plasma membrane"/>
    <property type="evidence" value="ECO:0007669"/>
    <property type="project" value="UniProtKB-SubCell"/>
</dbReference>
<feature type="transmembrane region" description="Helical" evidence="7">
    <location>
        <begin position="6"/>
        <end position="24"/>
    </location>
</feature>
<gene>
    <name evidence="9" type="ORF">COS93_00795</name>
</gene>
<proteinExistence type="inferred from homology"/>
<comment type="subcellular location">
    <subcellularLocation>
        <location evidence="1">Cell membrane</location>
        <topology evidence="1">Multi-pass membrane protein</topology>
    </subcellularLocation>
</comment>
<feature type="transmembrane region" description="Helical" evidence="7">
    <location>
        <begin position="117"/>
        <end position="137"/>
    </location>
</feature>
<dbReference type="PANTHER" id="PTHR33778">
    <property type="entry name" value="PROTEIN MGTC"/>
    <property type="match status" value="1"/>
</dbReference>
<protein>
    <submittedName>
        <fullName evidence="9">Magnesium transporter MgtC</fullName>
    </submittedName>
</protein>
<dbReference type="Proteomes" id="UP000228777">
    <property type="component" value="Unassembled WGS sequence"/>
</dbReference>